<dbReference type="EMBL" id="CAMPGE010026427">
    <property type="protein sequence ID" value="CAI2384117.1"/>
    <property type="molecule type" value="Genomic_DNA"/>
</dbReference>
<dbReference type="AlphaFoldDB" id="A0AAD1Y3S3"/>
<dbReference type="Gene3D" id="3.60.20.10">
    <property type="entry name" value="Glutamine Phosphoribosylpyrophosphate, subunit 1, domain 1"/>
    <property type="match status" value="1"/>
</dbReference>
<reference evidence="1" key="1">
    <citation type="submission" date="2023-07" db="EMBL/GenBank/DDBJ databases">
        <authorList>
            <consortium name="AG Swart"/>
            <person name="Singh M."/>
            <person name="Singh A."/>
            <person name="Seah K."/>
            <person name="Emmerich C."/>
        </authorList>
    </citation>
    <scope>NUCLEOTIDE SEQUENCE</scope>
    <source>
        <strain evidence="1">DP1</strain>
    </source>
</reference>
<dbReference type="Gene3D" id="1.10.1400.10">
    <property type="match status" value="1"/>
</dbReference>
<evidence type="ECO:0000313" key="2">
    <source>
        <dbReference type="Proteomes" id="UP001295684"/>
    </source>
</evidence>
<dbReference type="GO" id="GO:0017000">
    <property type="term" value="P:antibiotic biosynthetic process"/>
    <property type="evidence" value="ECO:0007669"/>
    <property type="project" value="InterPro"/>
</dbReference>
<dbReference type="InterPro" id="IPR043147">
    <property type="entry name" value="Penicillin_amidase_A-knob"/>
</dbReference>
<dbReference type="PANTHER" id="PTHR34218:SF4">
    <property type="entry name" value="ACYL-HOMOSERINE LACTONE ACYLASE QUIP"/>
    <property type="match status" value="1"/>
</dbReference>
<keyword evidence="2" id="KW-1185">Reference proteome</keyword>
<dbReference type="InterPro" id="IPR002692">
    <property type="entry name" value="S45"/>
</dbReference>
<evidence type="ECO:0000313" key="1">
    <source>
        <dbReference type="EMBL" id="CAI2384117.1"/>
    </source>
</evidence>
<comment type="caution">
    <text evidence="1">The sequence shown here is derived from an EMBL/GenBank/DDBJ whole genome shotgun (WGS) entry which is preliminary data.</text>
</comment>
<dbReference type="InterPro" id="IPR029055">
    <property type="entry name" value="Ntn_hydrolases_N"/>
</dbReference>
<dbReference type="GO" id="GO:0016811">
    <property type="term" value="F:hydrolase activity, acting on carbon-nitrogen (but not peptide) bonds, in linear amides"/>
    <property type="evidence" value="ECO:0007669"/>
    <property type="project" value="InterPro"/>
</dbReference>
<dbReference type="SUPFAM" id="SSF56235">
    <property type="entry name" value="N-terminal nucleophile aminohydrolases (Ntn hydrolases)"/>
    <property type="match status" value="1"/>
</dbReference>
<proteinExistence type="predicted"/>
<protein>
    <submittedName>
        <fullName evidence="1">Uncharacterized protein</fullName>
    </submittedName>
</protein>
<dbReference type="Gene3D" id="2.30.120.10">
    <property type="match status" value="1"/>
</dbReference>
<dbReference type="PIRSF" id="PIRSF001227">
    <property type="entry name" value="Pen_acylase"/>
    <property type="match status" value="1"/>
</dbReference>
<organism evidence="1 2">
    <name type="scientific">Euplotes crassus</name>
    <dbReference type="NCBI Taxonomy" id="5936"/>
    <lineage>
        <taxon>Eukaryota</taxon>
        <taxon>Sar</taxon>
        <taxon>Alveolata</taxon>
        <taxon>Ciliophora</taxon>
        <taxon>Intramacronucleata</taxon>
        <taxon>Spirotrichea</taxon>
        <taxon>Hypotrichia</taxon>
        <taxon>Euplotida</taxon>
        <taxon>Euplotidae</taxon>
        <taxon>Moneuplotes</taxon>
    </lineage>
</organism>
<gene>
    <name evidence="1" type="ORF">ECRASSUSDP1_LOCUS25638</name>
</gene>
<accession>A0AAD1Y3S3</accession>
<dbReference type="InterPro" id="IPR014395">
    <property type="entry name" value="Pen/GL7ACA/AHL_acylase"/>
</dbReference>
<dbReference type="Pfam" id="PF01804">
    <property type="entry name" value="Penicil_amidase"/>
    <property type="match status" value="1"/>
</dbReference>
<name>A0AAD1Y3S3_EUPCR</name>
<dbReference type="InterPro" id="IPR043146">
    <property type="entry name" value="Penicillin_amidase_N_B-knob"/>
</dbReference>
<dbReference type="CDD" id="cd03747">
    <property type="entry name" value="Ntn_PGA_like"/>
    <property type="match status" value="1"/>
</dbReference>
<dbReference type="Proteomes" id="UP001295684">
    <property type="component" value="Unassembled WGS sequence"/>
</dbReference>
<sequence>MNDEELKEFGWYKNAPKQGFNSRKAKASTYKSLKKNAQKDVGINAQHIKGSNSWAISGKHTKSRKAILANDPHLSNGIPSFWHASKIEYEDGTYVVGSATPGIPAHGSFSTDKISVGITTVHVDNSDIYEEEIRGDSYLFKGKLLPLETREEVIKIKGKQPIKYQVKSTHHGPLLDDYALALSNLRTSLPPELPKGNFSLAWIGLDPHEDTSFHTFLNILKANDVFEITELLVGVKRKETKTKKEDIIVPKGFTQNIMYADHKGNIGYTMSGSLVKRKNRGFGTHISKGSTGENEWIGTIPPNQRPYIINPKKGYLVAANGPTSSLNINSQAVTYMGLQPRATRIDQLVSELVQKKSGKITANDMMEVMKDTKDIVAEKNVKYLIKMSEKYIKTLKDKSLEHKIVLEIIKKLKTWQGNFGVDSVEPSYYAVWTRRVMKNFLPEEMIIDETFKIDILNKANSRLTLFRDILNNSTKEEKYCTRYENKTVSSCGELFYLSLRDTAKEFTQKGKLREIQWGQIHRAMYSYGPFSKSEMLQKLGFGTRYTSVGGSEDTVHVHCFDLSDPFFNSGRSANSKLVVDHGEGTYLSIDTGISENIFSGHNFDLNERHTNTDLILMKSLKEVMASADKEADIKINA</sequence>
<dbReference type="PANTHER" id="PTHR34218">
    <property type="entry name" value="PEPTIDASE S45 PENICILLIN AMIDASE"/>
    <property type="match status" value="1"/>
</dbReference>